<sequence>MTLTSKISETVALPSALTIRTAQVIKDAVLAGFSAADSIVLDVPQDADCDLSFIQVVESARLFAQSEEKEIALLRPASGGLLAVLERGGFLTDIDPSDRFFWLHERQIQ</sequence>
<organism evidence="1 2">
    <name type="scientific">Allorhizobium terrae</name>
    <dbReference type="NCBI Taxonomy" id="1848972"/>
    <lineage>
        <taxon>Bacteria</taxon>
        <taxon>Pseudomonadati</taxon>
        <taxon>Pseudomonadota</taxon>
        <taxon>Alphaproteobacteria</taxon>
        <taxon>Hyphomicrobiales</taxon>
        <taxon>Rhizobiaceae</taxon>
        <taxon>Rhizobium/Agrobacterium group</taxon>
        <taxon>Allorhizobium</taxon>
    </lineage>
</organism>
<dbReference type="AlphaFoldDB" id="A0A4S3ZXA7"/>
<dbReference type="Proteomes" id="UP000310754">
    <property type="component" value="Unassembled WGS sequence"/>
</dbReference>
<evidence type="ECO:0000313" key="1">
    <source>
        <dbReference type="EMBL" id="THF50261.1"/>
    </source>
</evidence>
<name>A0A4S3ZXA7_9HYPH</name>
<reference evidence="1 2" key="1">
    <citation type="submission" date="2019-04" db="EMBL/GenBank/DDBJ databases">
        <title>Rhizobium terrae sp. nov., isolated from a paddy soil.</title>
        <authorList>
            <person name="Lin S.-Y."/>
            <person name="Hameed A."/>
            <person name="Huang H.-I."/>
            <person name="Young C.-C."/>
        </authorList>
    </citation>
    <scope>NUCLEOTIDE SEQUENCE [LARGE SCALE GENOMIC DNA]</scope>
    <source>
        <strain evidence="1 2">CC-HIH110</strain>
    </source>
</reference>
<proteinExistence type="predicted"/>
<comment type="caution">
    <text evidence="1">The sequence shown here is derived from an EMBL/GenBank/DDBJ whole genome shotgun (WGS) entry which is preliminary data.</text>
</comment>
<gene>
    <name evidence="1" type="ORF">E6C51_11000</name>
</gene>
<evidence type="ECO:0008006" key="3">
    <source>
        <dbReference type="Google" id="ProtNLM"/>
    </source>
</evidence>
<evidence type="ECO:0000313" key="2">
    <source>
        <dbReference type="Proteomes" id="UP000310754"/>
    </source>
</evidence>
<dbReference type="RefSeq" id="WP_146934104.1">
    <property type="nucleotide sequence ID" value="NZ_SSOA01000004.1"/>
</dbReference>
<dbReference type="EMBL" id="SSOA01000004">
    <property type="protein sequence ID" value="THF50261.1"/>
    <property type="molecule type" value="Genomic_DNA"/>
</dbReference>
<protein>
    <recommendedName>
        <fullName evidence="3">STAS domain-containing protein</fullName>
    </recommendedName>
</protein>
<accession>A0A4S3ZXA7</accession>
<keyword evidence="2" id="KW-1185">Reference proteome</keyword>